<feature type="transmembrane region" description="Helical" evidence="1">
    <location>
        <begin position="763"/>
        <end position="785"/>
    </location>
</feature>
<feature type="chain" id="PRO_5040901208" description="DUF1793-domain-containing protein" evidence="2">
    <location>
        <begin position="22"/>
        <end position="875"/>
    </location>
</feature>
<dbReference type="AlphaFoldDB" id="A0A9W8N274"/>
<reference evidence="5" key="1">
    <citation type="submission" date="2022-07" db="EMBL/GenBank/DDBJ databases">
        <title>Genome Sequence of Agrocybe chaxingu.</title>
        <authorList>
            <person name="Buettner E."/>
        </authorList>
    </citation>
    <scope>NUCLEOTIDE SEQUENCE</scope>
    <source>
        <strain evidence="5">MP-N11</strain>
    </source>
</reference>
<evidence type="ECO:0000313" key="5">
    <source>
        <dbReference type="EMBL" id="KAJ3517821.1"/>
    </source>
</evidence>
<dbReference type="Proteomes" id="UP001148786">
    <property type="component" value="Unassembled WGS sequence"/>
</dbReference>
<dbReference type="PANTHER" id="PTHR31987">
    <property type="entry name" value="GLUTAMINASE A-RELATED"/>
    <property type="match status" value="1"/>
</dbReference>
<evidence type="ECO:0000259" key="3">
    <source>
        <dbReference type="Pfam" id="PF16335"/>
    </source>
</evidence>
<feature type="domain" description="Glutaminase A central" evidence="3">
    <location>
        <begin position="347"/>
        <end position="715"/>
    </location>
</feature>
<evidence type="ECO:0008006" key="7">
    <source>
        <dbReference type="Google" id="ProtNLM"/>
    </source>
</evidence>
<proteinExistence type="predicted"/>
<evidence type="ECO:0000313" key="6">
    <source>
        <dbReference type="Proteomes" id="UP001148786"/>
    </source>
</evidence>
<dbReference type="GO" id="GO:0005975">
    <property type="term" value="P:carbohydrate metabolic process"/>
    <property type="evidence" value="ECO:0007669"/>
    <property type="project" value="InterPro"/>
</dbReference>
<dbReference type="InterPro" id="IPR008928">
    <property type="entry name" value="6-hairpin_glycosidase_sf"/>
</dbReference>
<evidence type="ECO:0000256" key="2">
    <source>
        <dbReference type="SAM" id="SignalP"/>
    </source>
</evidence>
<keyword evidence="1" id="KW-0472">Membrane</keyword>
<dbReference type="InterPro" id="IPR052743">
    <property type="entry name" value="Glutaminase_GtaA"/>
</dbReference>
<dbReference type="Pfam" id="PF17168">
    <property type="entry name" value="DUF5127"/>
    <property type="match status" value="1"/>
</dbReference>
<dbReference type="InterPro" id="IPR033433">
    <property type="entry name" value="GtaA_N"/>
</dbReference>
<dbReference type="SUPFAM" id="SSF48208">
    <property type="entry name" value="Six-hairpin glycosidases"/>
    <property type="match status" value="1"/>
</dbReference>
<accession>A0A9W8N274</accession>
<keyword evidence="1" id="KW-0812">Transmembrane</keyword>
<dbReference type="PANTHER" id="PTHR31987:SF1">
    <property type="entry name" value="GLUTAMINASE A"/>
    <property type="match status" value="1"/>
</dbReference>
<dbReference type="OrthoDB" id="3918848at2759"/>
<evidence type="ECO:0000256" key="1">
    <source>
        <dbReference type="SAM" id="Phobius"/>
    </source>
</evidence>
<evidence type="ECO:0000259" key="4">
    <source>
        <dbReference type="Pfam" id="PF17168"/>
    </source>
</evidence>
<protein>
    <recommendedName>
        <fullName evidence="7">DUF1793-domain-containing protein</fullName>
    </recommendedName>
</protein>
<comment type="caution">
    <text evidence="5">The sequence shown here is derived from an EMBL/GenBank/DDBJ whole genome shotgun (WGS) entry which is preliminary data.</text>
</comment>
<organism evidence="5 6">
    <name type="scientific">Agrocybe chaxingu</name>
    <dbReference type="NCBI Taxonomy" id="84603"/>
    <lineage>
        <taxon>Eukaryota</taxon>
        <taxon>Fungi</taxon>
        <taxon>Dikarya</taxon>
        <taxon>Basidiomycota</taxon>
        <taxon>Agaricomycotina</taxon>
        <taxon>Agaricomycetes</taxon>
        <taxon>Agaricomycetidae</taxon>
        <taxon>Agaricales</taxon>
        <taxon>Agaricineae</taxon>
        <taxon>Strophariaceae</taxon>
        <taxon>Agrocybe</taxon>
    </lineage>
</organism>
<dbReference type="InterPro" id="IPR032514">
    <property type="entry name" value="GtaA_central"/>
</dbReference>
<keyword evidence="2" id="KW-0732">Signal</keyword>
<keyword evidence="1" id="KW-1133">Transmembrane helix</keyword>
<keyword evidence="6" id="KW-1185">Reference proteome</keyword>
<dbReference type="Pfam" id="PF16335">
    <property type="entry name" value="GtaA_6_Hairpin"/>
    <property type="match status" value="1"/>
</dbReference>
<dbReference type="EMBL" id="JANKHO010000009">
    <property type="protein sequence ID" value="KAJ3517821.1"/>
    <property type="molecule type" value="Genomic_DNA"/>
</dbReference>
<feature type="signal peptide" evidence="2">
    <location>
        <begin position="1"/>
        <end position="21"/>
    </location>
</feature>
<gene>
    <name evidence="5" type="ORF">NLJ89_g243</name>
</gene>
<name>A0A9W8N274_9AGAR</name>
<sequence length="875" mass="95584">MYWQHLTLLAIPAIFCAWTAGQQTLILGSLPVVPLAVRSPYLNAWINLKLEDGTVVPSPGGTWPTVSNGQGIGWVGLVRVDGKASYEWQGNQGGFLPTNTTALYMTATRTVFTIQAGPVEFNVTYLSPVEEQPSDWVRQSFPFSYVSIDTVWSTDGQEHQVQFYLDTTGEWLSNDHDEELTWSTSAASKSVIHSIKRTHQQSFNENGDFATDGSVYFAISRTYPSLTWQSGFSTDIRLLFGNQGALNNTEDAQHRAMYSTQPAVATSINLGTFLTTASPIVWAIGYVRDPAIRYTVGQSTQLRRSYFWTKYQTINDAIDDFLLDFPSALSRAIELDNKVLADAAQVSSKYATVTALCLRQTFGAMDITVSKTTSGDWNESDVKIFMKDLGNSRRINPVEVLFAALPAFLYFNPTLVRYLLDPLLDFSISSNPVNGYAPSDIGSTYPDVNGTLGDQYSFGLDTSATMLTMILAHAQKSGDATLIETYFPLLKLWADFLVANTLDINKFSSSDGLAKFDSNLALKGIIGVYAMSEMSRLFEQGTSSSSLSDSYASAAENMTQHWFALGLSSDGHMTSSNGVESSWGLAYCLYASALLNASWIDEKVLVFPIIYLIVINCSNQIINAQTSFYGSQIGLAGDYGLPYTSGASLTRSDWTLFTAAALTDNTLRDDMISAVFARMHLNRSDCPWPISYDSQTGSLNGGCASPSQGAMFALLAKKLANQPISVNISNGAISRSLTAPTTSATGPAYSTETEHPGQQNMSVIIGSVLGCLAGAGFIFGSLFFLRKRWNRKTALARMRRTSAFAVDEEKTAATPTTSLKVVGKRQMIHPRPESDLPNSTSVVLRNEVEGLRREVAFLREIRSEAGPPPVYDGPL</sequence>
<feature type="domain" description="Glutaminase A N-terminal" evidence="4">
    <location>
        <begin position="108"/>
        <end position="342"/>
    </location>
</feature>